<dbReference type="SMART" id="SM00530">
    <property type="entry name" value="HTH_XRE"/>
    <property type="match status" value="1"/>
</dbReference>
<dbReference type="EMBL" id="BAABGR010000010">
    <property type="protein sequence ID" value="GAA4514157.1"/>
    <property type="molecule type" value="Genomic_DNA"/>
</dbReference>
<dbReference type="SUPFAM" id="SSF47413">
    <property type="entry name" value="lambda repressor-like DNA-binding domains"/>
    <property type="match status" value="1"/>
</dbReference>
<proteinExistence type="predicted"/>
<evidence type="ECO:0000313" key="3">
    <source>
        <dbReference type="Proteomes" id="UP001500394"/>
    </source>
</evidence>
<gene>
    <name evidence="2" type="ORF">GCM10023173_10540</name>
</gene>
<feature type="domain" description="HTH cro/C1-type" evidence="1">
    <location>
        <begin position="18"/>
        <end position="74"/>
    </location>
</feature>
<evidence type="ECO:0000259" key="1">
    <source>
        <dbReference type="PROSITE" id="PS50943"/>
    </source>
</evidence>
<dbReference type="PROSITE" id="PS50943">
    <property type="entry name" value="HTH_CROC1"/>
    <property type="match status" value="1"/>
</dbReference>
<dbReference type="CDD" id="cd00093">
    <property type="entry name" value="HTH_XRE"/>
    <property type="match status" value="1"/>
</dbReference>
<dbReference type="RefSeq" id="WP_345065727.1">
    <property type="nucleotide sequence ID" value="NZ_BAABGR010000010.1"/>
</dbReference>
<dbReference type="Gene3D" id="1.10.260.40">
    <property type="entry name" value="lambda repressor-like DNA-binding domains"/>
    <property type="match status" value="1"/>
</dbReference>
<dbReference type="Proteomes" id="UP001500394">
    <property type="component" value="Unassembled WGS sequence"/>
</dbReference>
<dbReference type="InterPro" id="IPR010982">
    <property type="entry name" value="Lambda_DNA-bd_dom_sf"/>
</dbReference>
<accession>A0ABP8R0C2</accession>
<keyword evidence="3" id="KW-1185">Reference proteome</keyword>
<dbReference type="InterPro" id="IPR001387">
    <property type="entry name" value="Cro/C1-type_HTH"/>
</dbReference>
<sequence length="80" mass="8811">MDNKPHATDVDTYLIEKVKELRGKKGISQAKLALALDVSVGYIGHVESPKDRTKYSLSMLPKLAAALECEYADLLPPINK</sequence>
<evidence type="ECO:0000313" key="2">
    <source>
        <dbReference type="EMBL" id="GAA4514157.1"/>
    </source>
</evidence>
<organism evidence="2 3">
    <name type="scientific">Sphingobacterium thermophilum</name>
    <dbReference type="NCBI Taxonomy" id="768534"/>
    <lineage>
        <taxon>Bacteria</taxon>
        <taxon>Pseudomonadati</taxon>
        <taxon>Bacteroidota</taxon>
        <taxon>Sphingobacteriia</taxon>
        <taxon>Sphingobacteriales</taxon>
        <taxon>Sphingobacteriaceae</taxon>
        <taxon>Sphingobacterium</taxon>
    </lineage>
</organism>
<protein>
    <recommendedName>
        <fullName evidence="1">HTH cro/C1-type domain-containing protein</fullName>
    </recommendedName>
</protein>
<name>A0ABP8R0C2_9SPHI</name>
<dbReference type="Pfam" id="PF01381">
    <property type="entry name" value="HTH_3"/>
    <property type="match status" value="1"/>
</dbReference>
<reference evidence="3" key="1">
    <citation type="journal article" date="2019" name="Int. J. Syst. Evol. Microbiol.">
        <title>The Global Catalogue of Microorganisms (GCM) 10K type strain sequencing project: providing services to taxonomists for standard genome sequencing and annotation.</title>
        <authorList>
            <consortium name="The Broad Institute Genomics Platform"/>
            <consortium name="The Broad Institute Genome Sequencing Center for Infectious Disease"/>
            <person name="Wu L."/>
            <person name="Ma J."/>
        </authorList>
    </citation>
    <scope>NUCLEOTIDE SEQUENCE [LARGE SCALE GENOMIC DNA]</scope>
    <source>
        <strain evidence="3">JCM 17858</strain>
    </source>
</reference>
<comment type="caution">
    <text evidence="2">The sequence shown here is derived from an EMBL/GenBank/DDBJ whole genome shotgun (WGS) entry which is preliminary data.</text>
</comment>